<reference evidence="2 3" key="1">
    <citation type="submission" date="2018-09" db="EMBL/GenBank/DDBJ databases">
        <title>Arachidicoccus sp. nov., a bacterium isolated from soil.</title>
        <authorList>
            <person name="Weon H.-Y."/>
            <person name="Kwon S.-W."/>
            <person name="Lee S.A."/>
        </authorList>
    </citation>
    <scope>NUCLEOTIDE SEQUENCE [LARGE SCALE GENOMIC DNA]</scope>
    <source>
        <strain evidence="2 3">KIS59-12</strain>
    </source>
</reference>
<dbReference type="Proteomes" id="UP000266118">
    <property type="component" value="Chromosome"/>
</dbReference>
<dbReference type="AlphaFoldDB" id="A0A386HL96"/>
<feature type="domain" description="AAA+ ATPase" evidence="1">
    <location>
        <begin position="16"/>
        <end position="133"/>
    </location>
</feature>
<protein>
    <submittedName>
        <fullName evidence="2">ATP-binding protein</fullName>
    </submittedName>
</protein>
<dbReference type="InterPro" id="IPR027417">
    <property type="entry name" value="P-loop_NTPase"/>
</dbReference>
<gene>
    <name evidence="2" type="ORF">D6B99_01435</name>
</gene>
<dbReference type="RefSeq" id="WP_119984377.1">
    <property type="nucleotide sequence ID" value="NZ_CP032489.1"/>
</dbReference>
<evidence type="ECO:0000259" key="1">
    <source>
        <dbReference type="SMART" id="SM00382"/>
    </source>
</evidence>
<dbReference type="Pfam" id="PF13173">
    <property type="entry name" value="AAA_14"/>
    <property type="match status" value="1"/>
</dbReference>
<dbReference type="SUPFAM" id="SSF52540">
    <property type="entry name" value="P-loop containing nucleoside triphosphate hydrolases"/>
    <property type="match status" value="1"/>
</dbReference>
<evidence type="ECO:0000313" key="2">
    <source>
        <dbReference type="EMBL" id="AYD46396.1"/>
    </source>
</evidence>
<dbReference type="InterPro" id="IPR025420">
    <property type="entry name" value="DUF4143"/>
</dbReference>
<dbReference type="Pfam" id="PF13635">
    <property type="entry name" value="DUF4143"/>
    <property type="match status" value="1"/>
</dbReference>
<dbReference type="OrthoDB" id="9778168at2"/>
<keyword evidence="2" id="KW-0547">Nucleotide-binding</keyword>
<dbReference type="PANTHER" id="PTHR43566:SF2">
    <property type="entry name" value="DUF4143 DOMAIN-CONTAINING PROTEIN"/>
    <property type="match status" value="1"/>
</dbReference>
<dbReference type="KEGG" id="ark:D6B99_01435"/>
<proteinExistence type="predicted"/>
<dbReference type="PANTHER" id="PTHR43566">
    <property type="entry name" value="CONSERVED PROTEIN"/>
    <property type="match status" value="1"/>
</dbReference>
<dbReference type="InterPro" id="IPR003593">
    <property type="entry name" value="AAA+_ATPase"/>
</dbReference>
<organism evidence="2 3">
    <name type="scientific">Arachidicoccus soli</name>
    <dbReference type="NCBI Taxonomy" id="2341117"/>
    <lineage>
        <taxon>Bacteria</taxon>
        <taxon>Pseudomonadati</taxon>
        <taxon>Bacteroidota</taxon>
        <taxon>Chitinophagia</taxon>
        <taxon>Chitinophagales</taxon>
        <taxon>Chitinophagaceae</taxon>
        <taxon>Arachidicoccus</taxon>
    </lineage>
</organism>
<dbReference type="InterPro" id="IPR041682">
    <property type="entry name" value="AAA_14"/>
</dbReference>
<keyword evidence="2" id="KW-0067">ATP-binding</keyword>
<dbReference type="GO" id="GO:0005524">
    <property type="term" value="F:ATP binding"/>
    <property type="evidence" value="ECO:0007669"/>
    <property type="project" value="UniProtKB-KW"/>
</dbReference>
<dbReference type="Gene3D" id="3.40.50.300">
    <property type="entry name" value="P-loop containing nucleotide triphosphate hydrolases"/>
    <property type="match status" value="1"/>
</dbReference>
<sequence>MIKRRLEKKVGETLQRSPSVALMGPRQVGKTTIALDIAEHTEAIYLDLENNLDRIKMQDMGTFYAANAEKLIVLDEVQRTPEIFTSLRGIIDKERRRGNKSGLFLFLGSASIDLLQQSGESLAGRIAYLELYGIDALEFTENNKKADLNTLWLRGGFPESLLATSGKDSMDWRRDFIRTYLERDIPQLGPRIPAQTLERFWTMLAHNQSGIVNASQLGRNLEVSSVTINRYIDLMVDLLLVRRLQPWTANLGKRLVRAPKIYVRDSGLVHALLNIVSLNELLGHPVVGGSWEGFVIENILSVTQGWALPYFYRTSGGAEIDLILEFAGNEKWAIEIKRSSAPVLSKGFHSACADIKADKRFVVYSGADRFSLGDSVTAISLAGMMQEILNKIEK</sequence>
<accession>A0A386HL96</accession>
<dbReference type="EMBL" id="CP032489">
    <property type="protein sequence ID" value="AYD46396.1"/>
    <property type="molecule type" value="Genomic_DNA"/>
</dbReference>
<name>A0A386HL96_9BACT</name>
<dbReference type="SMART" id="SM00382">
    <property type="entry name" value="AAA"/>
    <property type="match status" value="1"/>
</dbReference>
<evidence type="ECO:0000313" key="3">
    <source>
        <dbReference type="Proteomes" id="UP000266118"/>
    </source>
</evidence>
<keyword evidence="3" id="KW-1185">Reference proteome</keyword>